<keyword evidence="3" id="KW-1185">Reference proteome</keyword>
<protein>
    <submittedName>
        <fullName evidence="2">Uncharacterized protein</fullName>
    </submittedName>
</protein>
<dbReference type="Proteomes" id="UP001597058">
    <property type="component" value="Unassembled WGS sequence"/>
</dbReference>
<accession>A0ABW3XIQ2</accession>
<keyword evidence="1" id="KW-0732">Signal</keyword>
<reference evidence="3" key="1">
    <citation type="journal article" date="2019" name="Int. J. Syst. Evol. Microbiol.">
        <title>The Global Catalogue of Microorganisms (GCM) 10K type strain sequencing project: providing services to taxonomists for standard genome sequencing and annotation.</title>
        <authorList>
            <consortium name="The Broad Institute Genomics Platform"/>
            <consortium name="The Broad Institute Genome Sequencing Center for Infectious Disease"/>
            <person name="Wu L."/>
            <person name="Ma J."/>
        </authorList>
    </citation>
    <scope>NUCLEOTIDE SEQUENCE [LARGE SCALE GENOMIC DNA]</scope>
    <source>
        <strain evidence="3">CGMCC 4.7020</strain>
    </source>
</reference>
<evidence type="ECO:0000313" key="2">
    <source>
        <dbReference type="EMBL" id="MFD1308986.1"/>
    </source>
</evidence>
<comment type="caution">
    <text evidence="2">The sequence shown here is derived from an EMBL/GenBank/DDBJ whole genome shotgun (WGS) entry which is preliminary data.</text>
</comment>
<proteinExistence type="predicted"/>
<evidence type="ECO:0000256" key="1">
    <source>
        <dbReference type="SAM" id="SignalP"/>
    </source>
</evidence>
<dbReference type="RefSeq" id="WP_381328588.1">
    <property type="nucleotide sequence ID" value="NZ_JBHTMM010000033.1"/>
</dbReference>
<organism evidence="2 3">
    <name type="scientific">Streptomyces kaempferi</name>
    <dbReference type="NCBI Taxonomy" id="333725"/>
    <lineage>
        <taxon>Bacteria</taxon>
        <taxon>Bacillati</taxon>
        <taxon>Actinomycetota</taxon>
        <taxon>Actinomycetes</taxon>
        <taxon>Kitasatosporales</taxon>
        <taxon>Streptomycetaceae</taxon>
        <taxon>Streptomyces</taxon>
    </lineage>
</organism>
<feature type="signal peptide" evidence="1">
    <location>
        <begin position="1"/>
        <end position="20"/>
    </location>
</feature>
<gene>
    <name evidence="2" type="ORF">ACFQ5X_24415</name>
</gene>
<evidence type="ECO:0000313" key="3">
    <source>
        <dbReference type="Proteomes" id="UP001597058"/>
    </source>
</evidence>
<sequence length="68" mass="6845">MKSRLRAAIAALALATAVGAGITLADNVLSLQGDTTWGAPAGDTTWGAPPADVLDNLPTITPLDTTWG</sequence>
<dbReference type="EMBL" id="JBHTMM010000033">
    <property type="protein sequence ID" value="MFD1308986.1"/>
    <property type="molecule type" value="Genomic_DNA"/>
</dbReference>
<feature type="chain" id="PRO_5046361523" evidence="1">
    <location>
        <begin position="21"/>
        <end position="68"/>
    </location>
</feature>
<name>A0ABW3XIQ2_9ACTN</name>